<dbReference type="EMBL" id="JBJUIK010000015">
    <property type="protein sequence ID" value="KAL3502340.1"/>
    <property type="molecule type" value="Genomic_DNA"/>
</dbReference>
<dbReference type="AlphaFoldDB" id="A0ABD2Y5Y0"/>
<protein>
    <submittedName>
        <fullName evidence="2">Uncharacterized protein</fullName>
    </submittedName>
</protein>
<proteinExistence type="predicted"/>
<dbReference type="Proteomes" id="UP001630127">
    <property type="component" value="Unassembled WGS sequence"/>
</dbReference>
<keyword evidence="3" id="KW-1185">Reference proteome</keyword>
<reference evidence="2 3" key="1">
    <citation type="submission" date="2024-11" db="EMBL/GenBank/DDBJ databases">
        <title>A near-complete genome assembly of Cinchona calisaya.</title>
        <authorList>
            <person name="Lian D.C."/>
            <person name="Zhao X.W."/>
            <person name="Wei L."/>
        </authorList>
    </citation>
    <scope>NUCLEOTIDE SEQUENCE [LARGE SCALE GENOMIC DNA]</scope>
    <source>
        <tissue evidence="2">Nenye</tissue>
    </source>
</reference>
<accession>A0ABD2Y5Y0</accession>
<evidence type="ECO:0000256" key="1">
    <source>
        <dbReference type="SAM" id="MobiDB-lite"/>
    </source>
</evidence>
<name>A0ABD2Y5Y0_9GENT</name>
<evidence type="ECO:0000313" key="2">
    <source>
        <dbReference type="EMBL" id="KAL3502340.1"/>
    </source>
</evidence>
<organism evidence="2 3">
    <name type="scientific">Cinchona calisaya</name>
    <dbReference type="NCBI Taxonomy" id="153742"/>
    <lineage>
        <taxon>Eukaryota</taxon>
        <taxon>Viridiplantae</taxon>
        <taxon>Streptophyta</taxon>
        <taxon>Embryophyta</taxon>
        <taxon>Tracheophyta</taxon>
        <taxon>Spermatophyta</taxon>
        <taxon>Magnoliopsida</taxon>
        <taxon>eudicotyledons</taxon>
        <taxon>Gunneridae</taxon>
        <taxon>Pentapetalae</taxon>
        <taxon>asterids</taxon>
        <taxon>lamiids</taxon>
        <taxon>Gentianales</taxon>
        <taxon>Rubiaceae</taxon>
        <taxon>Cinchonoideae</taxon>
        <taxon>Cinchoneae</taxon>
        <taxon>Cinchona</taxon>
    </lineage>
</organism>
<gene>
    <name evidence="2" type="ORF">ACH5RR_036789</name>
</gene>
<feature type="region of interest" description="Disordered" evidence="1">
    <location>
        <begin position="131"/>
        <end position="161"/>
    </location>
</feature>
<comment type="caution">
    <text evidence="2">The sequence shown here is derived from an EMBL/GenBank/DDBJ whole genome shotgun (WGS) entry which is preliminary data.</text>
</comment>
<evidence type="ECO:0000313" key="3">
    <source>
        <dbReference type="Proteomes" id="UP001630127"/>
    </source>
</evidence>
<sequence length="161" mass="18693">MASGKLVPGLQDSHRSYALFEDVGWDDYIQAERYEGKIWQLPAQRKSYVALWDDREATMHNGTFVDPVLLDKEYMQWCNSRTILYYLHLQQKLPRRAGTLYCLDHHRNLFSRCVHCVQVIVVVVTSLHESKDGRHERGDTGTQAYHEFTSKNAGPLRRGPT</sequence>